<dbReference type="AlphaFoldDB" id="A0A926DU28"/>
<feature type="region of interest" description="Disordered" evidence="1">
    <location>
        <begin position="61"/>
        <end position="85"/>
    </location>
</feature>
<keyword evidence="2" id="KW-1133">Transmembrane helix</keyword>
<protein>
    <submittedName>
        <fullName evidence="3">Uncharacterized protein</fullName>
    </submittedName>
</protein>
<evidence type="ECO:0000256" key="2">
    <source>
        <dbReference type="SAM" id="Phobius"/>
    </source>
</evidence>
<organism evidence="3 4">
    <name type="scientific">Bianquea renquensis</name>
    <dbReference type="NCBI Taxonomy" id="2763661"/>
    <lineage>
        <taxon>Bacteria</taxon>
        <taxon>Bacillati</taxon>
        <taxon>Bacillota</taxon>
        <taxon>Clostridia</taxon>
        <taxon>Eubacteriales</taxon>
        <taxon>Bianqueaceae</taxon>
        <taxon>Bianquea</taxon>
    </lineage>
</organism>
<name>A0A926DU28_9FIRM</name>
<dbReference type="EMBL" id="JACRSQ010000112">
    <property type="protein sequence ID" value="MBC8545318.1"/>
    <property type="molecule type" value="Genomic_DNA"/>
</dbReference>
<evidence type="ECO:0000313" key="4">
    <source>
        <dbReference type="Proteomes" id="UP000657006"/>
    </source>
</evidence>
<gene>
    <name evidence="3" type="ORF">H8730_17485</name>
</gene>
<dbReference type="RefSeq" id="WP_249290327.1">
    <property type="nucleotide sequence ID" value="NZ_JACRSQ010000112.1"/>
</dbReference>
<keyword evidence="2" id="KW-0472">Membrane</keyword>
<evidence type="ECO:0000313" key="3">
    <source>
        <dbReference type="EMBL" id="MBC8545318.1"/>
    </source>
</evidence>
<accession>A0A926DU28</accession>
<dbReference type="Proteomes" id="UP000657006">
    <property type="component" value="Unassembled WGS sequence"/>
</dbReference>
<evidence type="ECO:0000256" key="1">
    <source>
        <dbReference type="SAM" id="MobiDB-lite"/>
    </source>
</evidence>
<feature type="non-terminal residue" evidence="3">
    <location>
        <position position="1"/>
    </location>
</feature>
<proteinExistence type="predicted"/>
<feature type="compositionally biased region" description="Basic residues" evidence="1">
    <location>
        <begin position="67"/>
        <end position="85"/>
    </location>
</feature>
<reference evidence="3" key="1">
    <citation type="submission" date="2020-08" db="EMBL/GenBank/DDBJ databases">
        <title>Genome public.</title>
        <authorList>
            <person name="Liu C."/>
            <person name="Sun Q."/>
        </authorList>
    </citation>
    <scope>NUCLEOTIDE SEQUENCE</scope>
    <source>
        <strain evidence="3">NSJ-32</strain>
    </source>
</reference>
<comment type="caution">
    <text evidence="3">The sequence shown here is derived from an EMBL/GenBank/DDBJ whole genome shotgun (WGS) entry which is preliminary data.</text>
</comment>
<keyword evidence="4" id="KW-1185">Reference proteome</keyword>
<keyword evidence="2" id="KW-0812">Transmembrane</keyword>
<sequence length="85" mass="9297">PDKQPVPAANVVGKVMYHSLFVGRAVSFLKEHWLVLLVLAVLLLGLLRALKVAFGKDGTDTEDGLKKPARGKIRQGAIHRRGEKT</sequence>
<feature type="transmembrane region" description="Helical" evidence="2">
    <location>
        <begin position="32"/>
        <end position="50"/>
    </location>
</feature>